<keyword evidence="3" id="KW-1185">Reference proteome</keyword>
<dbReference type="RefSeq" id="WP_236499556.1">
    <property type="nucleotide sequence ID" value="NZ_CP091244.1"/>
</dbReference>
<dbReference type="Gene3D" id="1.10.1130.10">
    <property type="entry name" value="Flavocytochrome C3, Chain A"/>
    <property type="match status" value="1"/>
</dbReference>
<organism evidence="2 3">
    <name type="scientific">Thiothrix winogradskyi</name>
    <dbReference type="NCBI Taxonomy" id="96472"/>
    <lineage>
        <taxon>Bacteria</taxon>
        <taxon>Pseudomonadati</taxon>
        <taxon>Pseudomonadota</taxon>
        <taxon>Gammaproteobacteria</taxon>
        <taxon>Thiotrichales</taxon>
        <taxon>Thiotrichaceae</taxon>
        <taxon>Thiothrix</taxon>
    </lineage>
</organism>
<dbReference type="Proteomes" id="UP001054801">
    <property type="component" value="Chromosome"/>
</dbReference>
<accession>A0ABY3SZ68</accession>
<evidence type="ECO:0000313" key="3">
    <source>
        <dbReference type="Proteomes" id="UP001054801"/>
    </source>
</evidence>
<reference evidence="2" key="1">
    <citation type="journal article" date="2022" name="Microorganisms">
        <title>Two New Species of Filamentous Sulfur Bacteria of the Genus Thiothrix, Thiothrix winogradskyi sp. nov. and 'Candidatus Thiothrix sulfatifontis' sp. nov.</title>
        <authorList>
            <person name="Ravin N.V."/>
            <person name="Rossetti S."/>
            <person name="Beletsky A.V."/>
            <person name="Kadnikov V.V."/>
            <person name="Rudenko T.S."/>
            <person name="Smolyakov D.D."/>
            <person name="Moskvitina M.I."/>
            <person name="Gureeva M.V."/>
            <person name="Mardanov A.V."/>
            <person name="Grabovich M.Y."/>
        </authorList>
    </citation>
    <scope>NUCLEOTIDE SEQUENCE</scope>
    <source>
        <strain evidence="2">CT3</strain>
    </source>
</reference>
<protein>
    <submittedName>
        <fullName evidence="2">Cytochrome c family protein</fullName>
    </submittedName>
</protein>
<evidence type="ECO:0000313" key="2">
    <source>
        <dbReference type="EMBL" id="UJS24847.1"/>
    </source>
</evidence>
<dbReference type="InterPro" id="IPR036280">
    <property type="entry name" value="Multihaem_cyt_sf"/>
</dbReference>
<gene>
    <name evidence="2" type="ORF">L2Y54_02095</name>
</gene>
<evidence type="ECO:0000259" key="1">
    <source>
        <dbReference type="Pfam" id="PF13435"/>
    </source>
</evidence>
<name>A0ABY3SZ68_9GAMM</name>
<sequence length="210" mass="22758">MHYVCVRYVTLCPACLQCHAPNAAIQKKTKLDAQPSFNEGVNCIACHTIQGFKGIEGEEGKLRLGTAAYDISKTSLQAPSGKHYTTTPGVEGHEEASNSSVTCQACHMPVVNGRISHNMMGGHDAATVKRGVVMTLKVDKADAKLKAKIDLKNQLPHNFPTGAPFRNVYLQLTAHDAKGVEVWKNYTTHPLKDDKQGICSALTPKAMMEA</sequence>
<feature type="domain" description="Cytochrome c-552/4" evidence="1">
    <location>
        <begin position="12"/>
        <end position="48"/>
    </location>
</feature>
<proteinExistence type="predicted"/>
<dbReference type="InterPro" id="IPR023155">
    <property type="entry name" value="Cyt_c-552/4"/>
</dbReference>
<dbReference type="SUPFAM" id="SSF48695">
    <property type="entry name" value="Multiheme cytochromes"/>
    <property type="match status" value="1"/>
</dbReference>
<dbReference type="EMBL" id="CP091244">
    <property type="protein sequence ID" value="UJS24847.1"/>
    <property type="molecule type" value="Genomic_DNA"/>
</dbReference>
<dbReference type="Pfam" id="PF13435">
    <property type="entry name" value="Cytochrome_C554"/>
    <property type="match status" value="1"/>
</dbReference>